<dbReference type="Pfam" id="PF13535">
    <property type="entry name" value="ATP-grasp_4"/>
    <property type="match status" value="1"/>
</dbReference>
<dbReference type="InterPro" id="IPR011761">
    <property type="entry name" value="ATP-grasp"/>
</dbReference>
<evidence type="ECO:0000256" key="3">
    <source>
        <dbReference type="ARBA" id="ARBA00022840"/>
    </source>
</evidence>
<comment type="caution">
    <text evidence="6">The sequence shown here is derived from an EMBL/GenBank/DDBJ whole genome shotgun (WGS) entry which is preliminary data.</text>
</comment>
<reference evidence="6 7" key="1">
    <citation type="submission" date="2013-08" db="EMBL/GenBank/DDBJ databases">
        <title>Genome sequencing of Cellulomonas bogoriensis 69B4.</title>
        <authorList>
            <person name="Chen F."/>
            <person name="Li Y."/>
            <person name="Wang G."/>
        </authorList>
    </citation>
    <scope>NUCLEOTIDE SEQUENCE [LARGE SCALE GENOMIC DNA]</scope>
    <source>
        <strain evidence="6 7">69B4</strain>
    </source>
</reference>
<keyword evidence="2 4" id="KW-0547">Nucleotide-binding</keyword>
<evidence type="ECO:0000256" key="4">
    <source>
        <dbReference type="PROSITE-ProRule" id="PRU00409"/>
    </source>
</evidence>
<evidence type="ECO:0000313" key="6">
    <source>
        <dbReference type="EMBL" id="KGM13847.1"/>
    </source>
</evidence>
<accession>A0A0A0C1L1</accession>
<dbReference type="OrthoDB" id="24041at2"/>
<dbReference type="PANTHER" id="PTHR43585">
    <property type="entry name" value="FUMIPYRROLE BIOSYNTHESIS PROTEIN C"/>
    <property type="match status" value="1"/>
</dbReference>
<dbReference type="AlphaFoldDB" id="A0A0A0C1L1"/>
<protein>
    <submittedName>
        <fullName evidence="6">Carboxylate--amine ligase</fullName>
    </submittedName>
</protein>
<keyword evidence="1 6" id="KW-0436">Ligase</keyword>
<dbReference type="InterPro" id="IPR052032">
    <property type="entry name" value="ATP-dep_AA_Ligase"/>
</dbReference>
<evidence type="ECO:0000259" key="5">
    <source>
        <dbReference type="PROSITE" id="PS50975"/>
    </source>
</evidence>
<dbReference type="GO" id="GO:0046872">
    <property type="term" value="F:metal ion binding"/>
    <property type="evidence" value="ECO:0007669"/>
    <property type="project" value="InterPro"/>
</dbReference>
<dbReference type="PROSITE" id="PS50975">
    <property type="entry name" value="ATP_GRASP"/>
    <property type="match status" value="1"/>
</dbReference>
<dbReference type="PANTHER" id="PTHR43585:SF2">
    <property type="entry name" value="ATP-GRASP ENZYME FSQD"/>
    <property type="match status" value="1"/>
</dbReference>
<proteinExistence type="predicted"/>
<feature type="domain" description="ATP-grasp" evidence="5">
    <location>
        <begin position="126"/>
        <end position="315"/>
    </location>
</feature>
<dbReference type="InterPro" id="IPR040570">
    <property type="entry name" value="LAL_C2"/>
</dbReference>
<keyword evidence="3 4" id="KW-0067">ATP-binding</keyword>
<dbReference type="Gene3D" id="3.40.50.20">
    <property type="match status" value="1"/>
</dbReference>
<dbReference type="EMBL" id="AXCZ01000022">
    <property type="protein sequence ID" value="KGM13847.1"/>
    <property type="molecule type" value="Genomic_DNA"/>
</dbReference>
<dbReference type="GO" id="GO:0016874">
    <property type="term" value="F:ligase activity"/>
    <property type="evidence" value="ECO:0007669"/>
    <property type="project" value="UniProtKB-KW"/>
</dbReference>
<keyword evidence="7" id="KW-1185">Reference proteome</keyword>
<name>A0A0A0C1L1_9CELL</name>
<sequence>MGEPPSVLVLGCASGTAHGRDQMRRLSAQARRRGLRVVGADTPTNLDRAGLRPGPAVGAVVDHVVALDVHDPHACRSWAQGRADLDAVTTFREMCVEPTAAVAHQLDLPGNTPDATRTIRSKDLCREHLRAAGFRQPALAVVTDLAGAERFVTAHGPGPWVVKPRDGMGSVGVTLVSAADELPGALDRLPGGGAFLVEEFVSGRELSAEGVVVGGEPVVLALTEKRTTAGFVEVGHRMPAQVDPTQADVASAHVVGAVRAVGLTRGVFHAELWLTGQGPVMGEVHARPGGDFLHAMVEHLHPGLELYGVVLDDLLGTQQGPVPTVSGAVRAAGAQYLTVPPGVVRAVTGWDGVTGDDAVLAADLAVGPGDLVGAVDGSADRPGVVVVGGATPADVDAHLTRLVGAVHVDVGPAGRG</sequence>
<dbReference type="Gene3D" id="3.30.470.20">
    <property type="entry name" value="ATP-grasp fold, B domain"/>
    <property type="match status" value="1"/>
</dbReference>
<evidence type="ECO:0000256" key="2">
    <source>
        <dbReference type="ARBA" id="ARBA00022741"/>
    </source>
</evidence>
<dbReference type="Pfam" id="PF18603">
    <property type="entry name" value="LAL_C2"/>
    <property type="match status" value="1"/>
</dbReference>
<evidence type="ECO:0000313" key="7">
    <source>
        <dbReference type="Proteomes" id="UP000054314"/>
    </source>
</evidence>
<dbReference type="GO" id="GO:0005524">
    <property type="term" value="F:ATP binding"/>
    <property type="evidence" value="ECO:0007669"/>
    <property type="project" value="UniProtKB-UniRule"/>
</dbReference>
<organism evidence="6 7">
    <name type="scientific">Cellulomonas bogoriensis 69B4 = DSM 16987</name>
    <dbReference type="NCBI Taxonomy" id="1386082"/>
    <lineage>
        <taxon>Bacteria</taxon>
        <taxon>Bacillati</taxon>
        <taxon>Actinomycetota</taxon>
        <taxon>Actinomycetes</taxon>
        <taxon>Micrococcales</taxon>
        <taxon>Cellulomonadaceae</taxon>
        <taxon>Cellulomonas</taxon>
    </lineage>
</organism>
<dbReference type="RefSeq" id="WP_052104944.1">
    <property type="nucleotide sequence ID" value="NZ_AXCZ01000022.1"/>
</dbReference>
<dbReference type="SUPFAM" id="SSF56059">
    <property type="entry name" value="Glutathione synthetase ATP-binding domain-like"/>
    <property type="match status" value="1"/>
</dbReference>
<gene>
    <name evidence="6" type="ORF">N869_09130</name>
</gene>
<dbReference type="Proteomes" id="UP000054314">
    <property type="component" value="Unassembled WGS sequence"/>
</dbReference>
<evidence type="ECO:0000256" key="1">
    <source>
        <dbReference type="ARBA" id="ARBA00022598"/>
    </source>
</evidence>